<keyword evidence="2" id="KW-1185">Reference proteome</keyword>
<dbReference type="EMBL" id="BDGJ01000111">
    <property type="protein sequence ID" value="GAW92958.1"/>
    <property type="molecule type" value="Genomic_DNA"/>
</dbReference>
<protein>
    <submittedName>
        <fullName evidence="1">Uncharacterized protein</fullName>
    </submittedName>
</protein>
<sequence>MVNALLENNDKIFWIFKKGRREVLPLKWDRVKQFNLAAPL</sequence>
<proteinExistence type="predicted"/>
<comment type="caution">
    <text evidence="1">The sequence shown here is derived from an EMBL/GenBank/DDBJ whole genome shotgun (WGS) entry which is preliminary data.</text>
</comment>
<name>A0A1Z5HU72_9FIRM</name>
<dbReference type="Proteomes" id="UP000197032">
    <property type="component" value="Unassembled WGS sequence"/>
</dbReference>
<accession>A0A1Z5HU72</accession>
<organism evidence="1 2">
    <name type="scientific">Calderihabitans maritimus</name>
    <dbReference type="NCBI Taxonomy" id="1246530"/>
    <lineage>
        <taxon>Bacteria</taxon>
        <taxon>Bacillati</taxon>
        <taxon>Bacillota</taxon>
        <taxon>Clostridia</taxon>
        <taxon>Neomoorellales</taxon>
        <taxon>Calderihabitantaceae</taxon>
        <taxon>Calderihabitans</taxon>
    </lineage>
</organism>
<evidence type="ECO:0000313" key="2">
    <source>
        <dbReference type="Proteomes" id="UP000197032"/>
    </source>
</evidence>
<dbReference type="AlphaFoldDB" id="A0A1Z5HU72"/>
<gene>
    <name evidence="1" type="ORF">KKC1_21030</name>
</gene>
<evidence type="ECO:0000313" key="1">
    <source>
        <dbReference type="EMBL" id="GAW92958.1"/>
    </source>
</evidence>
<reference evidence="2" key="1">
    <citation type="journal article" date="2017" name="Appl. Environ. Microbiol.">
        <title>Genomic Analysis of Calderihabitans maritimus KKC1, a Thermophilic, Hydrogenogenic, Carboxydotrophic Bacterium Isolated from Marine Sediment.</title>
        <authorList>
            <person name="Omae K."/>
            <person name="Yoneda Y."/>
            <person name="Fukuyama Y."/>
            <person name="Yoshida T."/>
            <person name="Sako Y."/>
        </authorList>
    </citation>
    <scope>NUCLEOTIDE SEQUENCE [LARGE SCALE GENOMIC DNA]</scope>
    <source>
        <strain evidence="2">KKC1</strain>
    </source>
</reference>